<keyword evidence="3" id="KW-1185">Reference proteome</keyword>
<dbReference type="EMBL" id="LODT01000013">
    <property type="protein sequence ID" value="KYR00899.1"/>
    <property type="molecule type" value="Genomic_DNA"/>
</dbReference>
<dbReference type="InterPro" id="IPR051017">
    <property type="entry name" value="Aldolase-II_Adducin_sf"/>
</dbReference>
<dbReference type="InterPro" id="IPR001303">
    <property type="entry name" value="Aldolase_II/adducin_N"/>
</dbReference>
<dbReference type="NCBIfam" id="NF005451">
    <property type="entry name" value="PRK07044.1"/>
    <property type="match status" value="1"/>
</dbReference>
<feature type="domain" description="Class II aldolase/adducin N-terminal" evidence="1">
    <location>
        <begin position="21"/>
        <end position="202"/>
    </location>
</feature>
<dbReference type="Gene3D" id="3.40.225.10">
    <property type="entry name" value="Class II aldolase/adducin N-terminal domain"/>
    <property type="match status" value="1"/>
</dbReference>
<accession>A0A152A3W2</accession>
<dbReference type="InterPro" id="IPR036409">
    <property type="entry name" value="Aldolase_II/adducin_N_sf"/>
</dbReference>
<dbReference type="FunCoup" id="A0A152A3W2">
    <property type="interactions" value="3"/>
</dbReference>
<dbReference type="OMA" id="EAVFWFV"/>
<dbReference type="GO" id="GO:0051015">
    <property type="term" value="F:actin filament binding"/>
    <property type="evidence" value="ECO:0007669"/>
    <property type="project" value="TreeGrafter"/>
</dbReference>
<name>A0A152A3W2_TIELA</name>
<sequence length="259" mass="29070">MESIDITTNSKYSGVEYEIRVKLAAAYRICAYLKWDEVIYNHLTARIPGTEHILLNPFGMRFDEITASSLVKIDMDGNIIDKGCTDWGINKTAHVIHTAIHKARPDILSTMHTHEVNGVAVACMKEGLIPISQNSMLINNITYHDYESISVDISEQERIAKDLGPTSLNLVLRNHGLLTCGRTIEEAFYNLYVLTKACEIQVQVMSMVGGDLSKLNLPPKAIQDSVQHIAANFNKEGFGVKEFNALYRIVEKLDRSFKL</sequence>
<proteinExistence type="predicted"/>
<dbReference type="AlphaFoldDB" id="A0A152A3W2"/>
<evidence type="ECO:0000313" key="3">
    <source>
        <dbReference type="Proteomes" id="UP000076078"/>
    </source>
</evidence>
<gene>
    <name evidence="2" type="ORF">DLAC_02961</name>
</gene>
<dbReference type="PANTHER" id="PTHR10672:SF3">
    <property type="entry name" value="PROTEIN HU-LI TAI SHAO"/>
    <property type="match status" value="1"/>
</dbReference>
<organism evidence="2 3">
    <name type="scientific">Tieghemostelium lacteum</name>
    <name type="common">Slime mold</name>
    <name type="synonym">Dictyostelium lacteum</name>
    <dbReference type="NCBI Taxonomy" id="361077"/>
    <lineage>
        <taxon>Eukaryota</taxon>
        <taxon>Amoebozoa</taxon>
        <taxon>Evosea</taxon>
        <taxon>Eumycetozoa</taxon>
        <taxon>Dictyostelia</taxon>
        <taxon>Dictyosteliales</taxon>
        <taxon>Raperosteliaceae</taxon>
        <taxon>Tieghemostelium</taxon>
    </lineage>
</organism>
<dbReference type="Proteomes" id="UP000076078">
    <property type="component" value="Unassembled WGS sequence"/>
</dbReference>
<dbReference type="GO" id="GO:0005856">
    <property type="term" value="C:cytoskeleton"/>
    <property type="evidence" value="ECO:0007669"/>
    <property type="project" value="TreeGrafter"/>
</dbReference>
<comment type="caution">
    <text evidence="2">The sequence shown here is derived from an EMBL/GenBank/DDBJ whole genome shotgun (WGS) entry which is preliminary data.</text>
</comment>
<dbReference type="InParanoid" id="A0A152A3W2"/>
<dbReference type="SMART" id="SM01007">
    <property type="entry name" value="Aldolase_II"/>
    <property type="match status" value="1"/>
</dbReference>
<evidence type="ECO:0000313" key="2">
    <source>
        <dbReference type="EMBL" id="KYR00899.1"/>
    </source>
</evidence>
<dbReference type="STRING" id="361077.A0A152A3W2"/>
<reference evidence="2 3" key="1">
    <citation type="submission" date="2015-12" db="EMBL/GenBank/DDBJ databases">
        <title>Dictyostelia acquired genes for synthesis and detection of signals that induce cell-type specialization by lateral gene transfer from prokaryotes.</title>
        <authorList>
            <person name="Gloeckner G."/>
            <person name="Schaap P."/>
        </authorList>
    </citation>
    <scope>NUCLEOTIDE SEQUENCE [LARGE SCALE GENOMIC DNA]</scope>
    <source>
        <strain evidence="2 3">TK</strain>
    </source>
</reference>
<dbReference type="OrthoDB" id="3238794at2759"/>
<dbReference type="PANTHER" id="PTHR10672">
    <property type="entry name" value="ADDUCIN"/>
    <property type="match status" value="1"/>
</dbReference>
<evidence type="ECO:0000259" key="1">
    <source>
        <dbReference type="SMART" id="SM01007"/>
    </source>
</evidence>
<protein>
    <submittedName>
        <fullName evidence="2">Alpha adducin</fullName>
    </submittedName>
</protein>
<dbReference type="Pfam" id="PF00596">
    <property type="entry name" value="Aldolase_II"/>
    <property type="match status" value="1"/>
</dbReference>
<dbReference type="SUPFAM" id="SSF53639">
    <property type="entry name" value="AraD/HMP-PK domain-like"/>
    <property type="match status" value="1"/>
</dbReference>